<evidence type="ECO:0000256" key="1">
    <source>
        <dbReference type="SAM" id="SignalP"/>
    </source>
</evidence>
<reference evidence="2" key="1">
    <citation type="submission" date="2020-02" db="EMBL/GenBank/DDBJ databases">
        <authorList>
            <person name="Meier V. D."/>
        </authorList>
    </citation>
    <scope>NUCLEOTIDE SEQUENCE</scope>
    <source>
        <strain evidence="2">AVDCRST_MAG59</strain>
    </source>
</reference>
<organism evidence="2">
    <name type="scientific">uncultured Thermomicrobiales bacterium</name>
    <dbReference type="NCBI Taxonomy" id="1645740"/>
    <lineage>
        <taxon>Bacteria</taxon>
        <taxon>Pseudomonadati</taxon>
        <taxon>Thermomicrobiota</taxon>
        <taxon>Thermomicrobia</taxon>
        <taxon>Thermomicrobiales</taxon>
        <taxon>environmental samples</taxon>
    </lineage>
</organism>
<dbReference type="AlphaFoldDB" id="A0A6J4V770"/>
<protein>
    <submittedName>
        <fullName evidence="2">Uncharacterized protein</fullName>
    </submittedName>
</protein>
<dbReference type="InterPro" id="IPR038084">
    <property type="entry name" value="PduO/GlcC-like_sf"/>
</dbReference>
<name>A0A6J4V770_9BACT</name>
<dbReference type="InterPro" id="IPR052517">
    <property type="entry name" value="GlcG_carb_metab_protein"/>
</dbReference>
<evidence type="ECO:0000313" key="2">
    <source>
        <dbReference type="EMBL" id="CAA9571236.1"/>
    </source>
</evidence>
<dbReference type="SUPFAM" id="SSF143744">
    <property type="entry name" value="GlcG-like"/>
    <property type="match status" value="1"/>
</dbReference>
<accession>A0A6J4V770</accession>
<feature type="signal peptide" evidence="1">
    <location>
        <begin position="1"/>
        <end position="20"/>
    </location>
</feature>
<gene>
    <name evidence="2" type="ORF">AVDCRST_MAG59-3549</name>
</gene>
<dbReference type="Gene3D" id="3.30.450.150">
    <property type="entry name" value="Haem-degrading domain"/>
    <property type="match status" value="1"/>
</dbReference>
<dbReference type="InterPro" id="IPR005624">
    <property type="entry name" value="PduO/GlcC-like"/>
</dbReference>
<keyword evidence="1" id="KW-0732">Signal</keyword>
<dbReference type="EMBL" id="CADCWF010000254">
    <property type="protein sequence ID" value="CAA9571236.1"/>
    <property type="molecule type" value="Genomic_DNA"/>
</dbReference>
<dbReference type="PANTHER" id="PTHR34309">
    <property type="entry name" value="SLR1406 PROTEIN"/>
    <property type="match status" value="1"/>
</dbReference>
<dbReference type="Pfam" id="PF03928">
    <property type="entry name" value="HbpS-like"/>
    <property type="match status" value="1"/>
</dbReference>
<sequence>MRRLGLFALVLAIVSGTVLGAVPAPRTIARQDPAPVTIQEVGLAQAQAALAAAVAAAQARDLEMVVAVVDTGANLKAFVRMDGAPLVSVDVAIAKARTAVLVQAPSGALGPLVQPGQPLYGLEVTNGGLVTFPGGIPLFGADGAVIGAIGVSGGSVEEDQAVAEAGAAVLGGPNATPTP</sequence>
<proteinExistence type="predicted"/>
<dbReference type="PANTHER" id="PTHR34309:SF1">
    <property type="entry name" value="PROTEIN GLCG"/>
    <property type="match status" value="1"/>
</dbReference>
<feature type="chain" id="PRO_5026688930" evidence="1">
    <location>
        <begin position="21"/>
        <end position="179"/>
    </location>
</feature>